<organism evidence="11 12">
    <name type="scientific">Rhodovulum iodosum</name>
    <dbReference type="NCBI Taxonomy" id="68291"/>
    <lineage>
        <taxon>Bacteria</taxon>
        <taxon>Pseudomonadati</taxon>
        <taxon>Pseudomonadota</taxon>
        <taxon>Alphaproteobacteria</taxon>
        <taxon>Rhodobacterales</taxon>
        <taxon>Paracoccaceae</taxon>
        <taxon>Rhodovulum</taxon>
    </lineage>
</organism>
<feature type="region of interest" description="Disordered" evidence="7">
    <location>
        <begin position="571"/>
        <end position="664"/>
    </location>
</feature>
<name>A0ABV3XXZ4_9RHOB</name>
<feature type="compositionally biased region" description="Low complexity" evidence="7">
    <location>
        <begin position="573"/>
        <end position="585"/>
    </location>
</feature>
<feature type="compositionally biased region" description="Pro residues" evidence="7">
    <location>
        <begin position="627"/>
        <end position="638"/>
    </location>
</feature>
<dbReference type="InterPro" id="IPR010128">
    <property type="entry name" value="ATPase_T1SS_PrtD-like"/>
</dbReference>
<dbReference type="SUPFAM" id="SSF90123">
    <property type="entry name" value="ABC transporter transmembrane region"/>
    <property type="match status" value="1"/>
</dbReference>
<evidence type="ECO:0000256" key="1">
    <source>
        <dbReference type="ARBA" id="ARBA00004651"/>
    </source>
</evidence>
<comment type="caution">
    <text evidence="11">The sequence shown here is derived from an EMBL/GenBank/DDBJ whole genome shotgun (WGS) entry which is preliminary data.</text>
</comment>
<keyword evidence="3" id="KW-0547">Nucleotide-binding</keyword>
<dbReference type="EMBL" id="JBEHHI010000005">
    <property type="protein sequence ID" value="MEX5730247.1"/>
    <property type="molecule type" value="Genomic_DNA"/>
</dbReference>
<evidence type="ECO:0000259" key="9">
    <source>
        <dbReference type="PROSITE" id="PS50893"/>
    </source>
</evidence>
<dbReference type="RefSeq" id="WP_369022882.1">
    <property type="nucleotide sequence ID" value="NZ_JBEHHI010000005.1"/>
</dbReference>
<dbReference type="SUPFAM" id="SSF52540">
    <property type="entry name" value="P-loop containing nucleoside triphosphate hydrolases"/>
    <property type="match status" value="1"/>
</dbReference>
<dbReference type="Gene3D" id="1.20.1560.10">
    <property type="entry name" value="ABC transporter type 1, transmembrane domain"/>
    <property type="match status" value="1"/>
</dbReference>
<dbReference type="PANTHER" id="PTHR24221:SF248">
    <property type="entry name" value="ABC TRANSPORTER TRANSMEMBRANE REGION"/>
    <property type="match status" value="1"/>
</dbReference>
<keyword evidence="4 11" id="KW-0067">ATP-binding</keyword>
<feature type="domain" description="ABC transmembrane type-1" evidence="10">
    <location>
        <begin position="30"/>
        <end position="304"/>
    </location>
</feature>
<feature type="domain" description="ABC transporter" evidence="9">
    <location>
        <begin position="335"/>
        <end position="575"/>
    </location>
</feature>
<evidence type="ECO:0000256" key="3">
    <source>
        <dbReference type="ARBA" id="ARBA00022741"/>
    </source>
</evidence>
<evidence type="ECO:0000256" key="6">
    <source>
        <dbReference type="ARBA" id="ARBA00023136"/>
    </source>
</evidence>
<dbReference type="PROSITE" id="PS50893">
    <property type="entry name" value="ABC_TRANSPORTER_2"/>
    <property type="match status" value="1"/>
</dbReference>
<evidence type="ECO:0000256" key="7">
    <source>
        <dbReference type="SAM" id="MobiDB-lite"/>
    </source>
</evidence>
<evidence type="ECO:0000313" key="11">
    <source>
        <dbReference type="EMBL" id="MEX5730247.1"/>
    </source>
</evidence>
<gene>
    <name evidence="11" type="ORF">Ga0609869_003600</name>
</gene>
<dbReference type="Gene3D" id="3.40.50.300">
    <property type="entry name" value="P-loop containing nucleotide triphosphate hydrolases"/>
    <property type="match status" value="1"/>
</dbReference>
<proteinExistence type="predicted"/>
<keyword evidence="2 8" id="KW-0812">Transmembrane</keyword>
<dbReference type="NCBIfam" id="TIGR01842">
    <property type="entry name" value="type_I_sec_PrtD"/>
    <property type="match status" value="1"/>
</dbReference>
<keyword evidence="12" id="KW-1185">Reference proteome</keyword>
<feature type="transmembrane region" description="Helical" evidence="8">
    <location>
        <begin position="62"/>
        <end position="82"/>
    </location>
</feature>
<keyword evidence="6 8" id="KW-0472">Membrane</keyword>
<feature type="transmembrane region" description="Helical" evidence="8">
    <location>
        <begin position="251"/>
        <end position="269"/>
    </location>
</feature>
<dbReference type="PANTHER" id="PTHR24221">
    <property type="entry name" value="ATP-BINDING CASSETTE SUB-FAMILY B"/>
    <property type="match status" value="1"/>
</dbReference>
<feature type="transmembrane region" description="Helical" evidence="8">
    <location>
        <begin position="160"/>
        <end position="179"/>
    </location>
</feature>
<dbReference type="GO" id="GO:0006508">
    <property type="term" value="P:proteolysis"/>
    <property type="evidence" value="ECO:0007669"/>
    <property type="project" value="UniProtKB-KW"/>
</dbReference>
<dbReference type="InterPro" id="IPR039421">
    <property type="entry name" value="Type_1_exporter"/>
</dbReference>
<evidence type="ECO:0000259" key="10">
    <source>
        <dbReference type="PROSITE" id="PS50929"/>
    </source>
</evidence>
<feature type="transmembrane region" description="Helical" evidence="8">
    <location>
        <begin position="28"/>
        <end position="50"/>
    </location>
</feature>
<dbReference type="PROSITE" id="PS50929">
    <property type="entry name" value="ABC_TM1F"/>
    <property type="match status" value="1"/>
</dbReference>
<dbReference type="Pfam" id="PF00005">
    <property type="entry name" value="ABC_tran"/>
    <property type="match status" value="1"/>
</dbReference>
<evidence type="ECO:0000256" key="8">
    <source>
        <dbReference type="SAM" id="Phobius"/>
    </source>
</evidence>
<protein>
    <submittedName>
        <fullName evidence="11">ATP-binding cassette subfamily C exporter for protease/lipase</fullName>
    </submittedName>
</protein>
<dbReference type="InterPro" id="IPR027417">
    <property type="entry name" value="P-loop_NTPase"/>
</dbReference>
<feature type="transmembrane region" description="Helical" evidence="8">
    <location>
        <begin position="131"/>
        <end position="154"/>
    </location>
</feature>
<accession>A0ABV3XXZ4</accession>
<dbReference type="GO" id="GO:0005524">
    <property type="term" value="F:ATP binding"/>
    <property type="evidence" value="ECO:0007669"/>
    <property type="project" value="UniProtKB-KW"/>
</dbReference>
<feature type="compositionally biased region" description="Pro residues" evidence="7">
    <location>
        <begin position="586"/>
        <end position="600"/>
    </location>
</feature>
<dbReference type="Pfam" id="PF00664">
    <property type="entry name" value="ABC_membrane"/>
    <property type="match status" value="1"/>
</dbReference>
<feature type="compositionally biased region" description="Low complexity" evidence="7">
    <location>
        <begin position="601"/>
        <end position="611"/>
    </location>
</feature>
<keyword evidence="11" id="KW-0378">Hydrolase</keyword>
<dbReference type="SMART" id="SM00382">
    <property type="entry name" value="AAA"/>
    <property type="match status" value="1"/>
</dbReference>
<dbReference type="GO" id="GO:0008233">
    <property type="term" value="F:peptidase activity"/>
    <property type="evidence" value="ECO:0007669"/>
    <property type="project" value="UniProtKB-KW"/>
</dbReference>
<dbReference type="Proteomes" id="UP001560019">
    <property type="component" value="Unassembled WGS sequence"/>
</dbReference>
<comment type="subcellular location">
    <subcellularLocation>
        <location evidence="1">Cell membrane</location>
        <topology evidence="1">Multi-pass membrane protein</topology>
    </subcellularLocation>
</comment>
<sequence length="664" mass="69270">MHRTTGAAGEAPSSNPYRAALRRLRPSLGVAGLFSAAVNVLMLTGSIYMLQVYDRVLASGSIPTLQGLFAIVVVCYAFLGIYEFLRGRLLARVAVRLALDLGPRAFGRGIAAGAAQGPGGRLLRDLDTVRAFLSGPAVTGLFDAPWVPIYLAILFLVHPWFGWLTVAGAAVITGVALINRAVTSAPIGRAAALEAAEREFADQSRRGAEAIRAMGMEGPVTATWLDRHKTTLAAHQAGSDPAQAFSSGSRAFRMLLQSAILTLGAFLVLRQEITAGMIIASSIIAGRALAPVDQVIGQWRAIGRAADSHRRLIEAFDADPGEPETIDLPAPTGRITASRLTKFAPGQPGTDRPRILTQVSFELEPGDGLGVIGNSASGKSTLARLLVGAWRPDAGELRFDGATPQQWAPAALGREIGYLPQQVHMLPGTIRENIARFDPNARDVDVIAAARLTGVHDMILALPDGYATRIGGPDSPLSGGQVQRLGLARAIYHEPRIIVLDEPNSNLDVAGDDALTATIKTLRARGSTVIVMAHRPSAIAAVNKVLMLQQGTVVKFGPKDEVLSAVLQPGTHPAAQRPAAPAPARAVPPAPPRGATPAPAPRGTAGPVPAGVSAKLAQGAGRAANPSKPPNPTPPSSPSKPTKPADQTKAAAIYRTVNSQGGKG</sequence>
<reference evidence="11 12" key="1">
    <citation type="submission" date="2024-06" db="EMBL/GenBank/DDBJ databases">
        <title>Genome of Rhodovulum iodosum, a marine photoferrotroph.</title>
        <authorList>
            <person name="Bianchini G."/>
            <person name="Nikeleit V."/>
            <person name="Kappler A."/>
            <person name="Bryce C."/>
            <person name="Sanchez-Baracaldo P."/>
        </authorList>
    </citation>
    <scope>NUCLEOTIDE SEQUENCE [LARGE SCALE GENOMIC DNA]</scope>
    <source>
        <strain evidence="11 12">UT/N1</strain>
    </source>
</reference>
<dbReference type="InterPro" id="IPR036640">
    <property type="entry name" value="ABC1_TM_sf"/>
</dbReference>
<evidence type="ECO:0000256" key="5">
    <source>
        <dbReference type="ARBA" id="ARBA00022989"/>
    </source>
</evidence>
<evidence type="ECO:0000256" key="4">
    <source>
        <dbReference type="ARBA" id="ARBA00022840"/>
    </source>
</evidence>
<dbReference type="InterPro" id="IPR011527">
    <property type="entry name" value="ABC1_TM_dom"/>
</dbReference>
<dbReference type="InterPro" id="IPR003593">
    <property type="entry name" value="AAA+_ATPase"/>
</dbReference>
<evidence type="ECO:0000256" key="2">
    <source>
        <dbReference type="ARBA" id="ARBA00022692"/>
    </source>
</evidence>
<keyword evidence="5 8" id="KW-1133">Transmembrane helix</keyword>
<evidence type="ECO:0000313" key="12">
    <source>
        <dbReference type="Proteomes" id="UP001560019"/>
    </source>
</evidence>
<dbReference type="InterPro" id="IPR003439">
    <property type="entry name" value="ABC_transporter-like_ATP-bd"/>
</dbReference>
<keyword evidence="11" id="KW-0645">Protease</keyword>